<sequence length="477" mass="54148">MQVRGLDFKDRKGLMRKRTPADKRNMICEHCHKSSQNKETCFRLHGVPDWYRDLNEQRRRRGPNSKSYVVNEVSVSLSSKSNTQGTDLVFDLMEALRIVQNKVSQDPVKMHFAQDIDMEVPDAITPIPTDSPLHNPPSVSDHLPSLDHPRRSQRHSKPPACLIDFHCHLSSDFSIHPSNVISSHKDFLVALSIVQEPRCYKEAKGNTDWENARHQKLEALERNNTWEVVPLPKDKKAIGSKWVDKVKLKPNGSVDRYKARLVAKGYNQVEGADYVDKFSPVAKAMTMWTLLAMASSYNWSIHQIDINNAFLHGYLDEDIYMHAPDGYEQLSQFVHSSRAVHMEAALHLVRYLKGYPTQGLFFPVSTPLALTTYCDVNWASCVDFHRSLIGFVGFFPTPIPLYCDNQVAIHIVANPVFHERTKHLEIDCHLVPDKFKAGFVLPQHISGKFQLADMFTKSLSGPLLAASLSKLGLVSFP</sequence>
<feature type="domain" description="Reverse transcriptase Ty1/copia-type" evidence="2">
    <location>
        <begin position="223"/>
        <end position="329"/>
    </location>
</feature>
<accession>A0AAW2P9V0</accession>
<proteinExistence type="predicted"/>
<organism evidence="3">
    <name type="scientific">Sesamum calycinum</name>
    <dbReference type="NCBI Taxonomy" id="2727403"/>
    <lineage>
        <taxon>Eukaryota</taxon>
        <taxon>Viridiplantae</taxon>
        <taxon>Streptophyta</taxon>
        <taxon>Embryophyta</taxon>
        <taxon>Tracheophyta</taxon>
        <taxon>Spermatophyta</taxon>
        <taxon>Magnoliopsida</taxon>
        <taxon>eudicotyledons</taxon>
        <taxon>Gunneridae</taxon>
        <taxon>Pentapetalae</taxon>
        <taxon>asterids</taxon>
        <taxon>lamiids</taxon>
        <taxon>Lamiales</taxon>
        <taxon>Pedaliaceae</taxon>
        <taxon>Sesamum</taxon>
    </lineage>
</organism>
<protein>
    <submittedName>
        <fullName evidence="3">Retrovirus-related Pol polyprotein from transposon RE1</fullName>
    </submittedName>
</protein>
<gene>
    <name evidence="3" type="ORF">Scaly_1617500</name>
</gene>
<evidence type="ECO:0000313" key="3">
    <source>
        <dbReference type="EMBL" id="KAL0352288.1"/>
    </source>
</evidence>
<dbReference type="AlphaFoldDB" id="A0AAW2P9V0"/>
<name>A0AAW2P9V0_9LAMI</name>
<dbReference type="SUPFAM" id="SSF56672">
    <property type="entry name" value="DNA/RNA polymerases"/>
    <property type="match status" value="1"/>
</dbReference>
<dbReference type="InterPro" id="IPR043502">
    <property type="entry name" value="DNA/RNA_pol_sf"/>
</dbReference>
<dbReference type="EMBL" id="JACGWM010000009">
    <property type="protein sequence ID" value="KAL0352288.1"/>
    <property type="molecule type" value="Genomic_DNA"/>
</dbReference>
<dbReference type="CDD" id="cd09272">
    <property type="entry name" value="RNase_HI_RT_Ty1"/>
    <property type="match status" value="1"/>
</dbReference>
<dbReference type="InterPro" id="IPR013103">
    <property type="entry name" value="RVT_2"/>
</dbReference>
<comment type="caution">
    <text evidence="3">The sequence shown here is derived from an EMBL/GenBank/DDBJ whole genome shotgun (WGS) entry which is preliminary data.</text>
</comment>
<feature type="region of interest" description="Disordered" evidence="1">
    <location>
        <begin position="128"/>
        <end position="157"/>
    </location>
</feature>
<dbReference type="PANTHER" id="PTHR11439">
    <property type="entry name" value="GAG-POL-RELATED RETROTRANSPOSON"/>
    <property type="match status" value="1"/>
</dbReference>
<reference evidence="3" key="2">
    <citation type="journal article" date="2024" name="Plant">
        <title>Genomic evolution and insights into agronomic trait innovations of Sesamum species.</title>
        <authorList>
            <person name="Miao H."/>
            <person name="Wang L."/>
            <person name="Qu L."/>
            <person name="Liu H."/>
            <person name="Sun Y."/>
            <person name="Le M."/>
            <person name="Wang Q."/>
            <person name="Wei S."/>
            <person name="Zheng Y."/>
            <person name="Lin W."/>
            <person name="Duan Y."/>
            <person name="Cao H."/>
            <person name="Xiong S."/>
            <person name="Wang X."/>
            <person name="Wei L."/>
            <person name="Li C."/>
            <person name="Ma Q."/>
            <person name="Ju M."/>
            <person name="Zhao R."/>
            <person name="Li G."/>
            <person name="Mu C."/>
            <person name="Tian Q."/>
            <person name="Mei H."/>
            <person name="Zhang T."/>
            <person name="Gao T."/>
            <person name="Zhang H."/>
        </authorList>
    </citation>
    <scope>NUCLEOTIDE SEQUENCE</scope>
    <source>
        <strain evidence="3">KEN8</strain>
    </source>
</reference>
<reference evidence="3" key="1">
    <citation type="submission" date="2020-06" db="EMBL/GenBank/DDBJ databases">
        <authorList>
            <person name="Li T."/>
            <person name="Hu X."/>
            <person name="Zhang T."/>
            <person name="Song X."/>
            <person name="Zhang H."/>
            <person name="Dai N."/>
            <person name="Sheng W."/>
            <person name="Hou X."/>
            <person name="Wei L."/>
        </authorList>
    </citation>
    <scope>NUCLEOTIDE SEQUENCE</scope>
    <source>
        <strain evidence="3">KEN8</strain>
        <tissue evidence="3">Leaf</tissue>
    </source>
</reference>
<evidence type="ECO:0000256" key="1">
    <source>
        <dbReference type="SAM" id="MobiDB-lite"/>
    </source>
</evidence>
<dbReference type="Pfam" id="PF07727">
    <property type="entry name" value="RVT_2"/>
    <property type="match status" value="1"/>
</dbReference>
<dbReference type="PANTHER" id="PTHR11439:SF465">
    <property type="entry name" value="REVERSE TRANSCRIPTASE TY1_COPIA-TYPE DOMAIN-CONTAINING PROTEIN"/>
    <property type="match status" value="1"/>
</dbReference>
<evidence type="ECO:0000259" key="2">
    <source>
        <dbReference type="Pfam" id="PF07727"/>
    </source>
</evidence>